<evidence type="ECO:0000313" key="8">
    <source>
        <dbReference type="Proteomes" id="UP000011116"/>
    </source>
</evidence>
<reference evidence="7" key="3">
    <citation type="submission" date="2022-01" db="UniProtKB">
        <authorList>
            <consortium name="EnsemblPlants"/>
        </authorList>
    </citation>
    <scope>IDENTIFICATION</scope>
    <source>
        <strain evidence="7">subsp. vulgare</strain>
    </source>
</reference>
<dbReference type="PANTHER" id="PTHR42673:SF9">
    <property type="entry name" value="GLUTATHIONE TRANSFERASE"/>
    <property type="match status" value="1"/>
</dbReference>
<dbReference type="SUPFAM" id="SSF47616">
    <property type="entry name" value="GST C-terminal domain-like"/>
    <property type="match status" value="1"/>
</dbReference>
<evidence type="ECO:0000256" key="3">
    <source>
        <dbReference type="ARBA" id="ARBA00022679"/>
    </source>
</evidence>
<dbReference type="GO" id="GO:0004364">
    <property type="term" value="F:glutathione transferase activity"/>
    <property type="evidence" value="ECO:0000318"/>
    <property type="project" value="GO_Central"/>
</dbReference>
<dbReference type="GO" id="GO:0006749">
    <property type="term" value="P:glutathione metabolic process"/>
    <property type="evidence" value="ECO:0000318"/>
    <property type="project" value="GO_Central"/>
</dbReference>
<dbReference type="FunFam" id="3.40.30.10:FF:000100">
    <property type="entry name" value="Glutathione S-transferase Z1"/>
    <property type="match status" value="1"/>
</dbReference>
<dbReference type="Gene3D" id="3.40.30.10">
    <property type="entry name" value="Glutaredoxin"/>
    <property type="match status" value="1"/>
</dbReference>
<dbReference type="GO" id="GO:0009407">
    <property type="term" value="P:toxin catabolic process"/>
    <property type="evidence" value="ECO:0007669"/>
    <property type="project" value="UniProtKB-ARBA"/>
</dbReference>
<dbReference type="GO" id="GO:0016034">
    <property type="term" value="F:maleylacetoacetate isomerase activity"/>
    <property type="evidence" value="ECO:0000318"/>
    <property type="project" value="GO_Central"/>
</dbReference>
<dbReference type="GO" id="GO:0006559">
    <property type="term" value="P:L-phenylalanine catabolic process"/>
    <property type="evidence" value="ECO:0000318"/>
    <property type="project" value="GO_Central"/>
</dbReference>
<dbReference type="InterPro" id="IPR034330">
    <property type="entry name" value="GST_Zeta_C"/>
</dbReference>
<dbReference type="InterPro" id="IPR004045">
    <property type="entry name" value="Glutathione_S-Trfase_N"/>
</dbReference>
<dbReference type="PANTHER" id="PTHR42673">
    <property type="entry name" value="MALEYLACETOACETATE ISOMERASE"/>
    <property type="match status" value="1"/>
</dbReference>
<dbReference type="Pfam" id="PF00043">
    <property type="entry name" value="GST_C"/>
    <property type="match status" value="1"/>
</dbReference>
<feature type="domain" description="GST C-terminal" evidence="6">
    <location>
        <begin position="125"/>
        <end position="250"/>
    </location>
</feature>
<evidence type="ECO:0000256" key="4">
    <source>
        <dbReference type="ARBA" id="ARBA00047960"/>
    </source>
</evidence>
<name>A0A8I7BFF1_HORVV</name>
<dbReference type="NCBIfam" id="TIGR01262">
    <property type="entry name" value="maiA"/>
    <property type="match status" value="1"/>
</dbReference>
<dbReference type="RefSeq" id="XP_044959842.1">
    <property type="nucleotide sequence ID" value="XM_045103907.1"/>
</dbReference>
<evidence type="ECO:0000259" key="6">
    <source>
        <dbReference type="PROSITE" id="PS50405"/>
    </source>
</evidence>
<accession>A0A8I7BFF1</accession>
<dbReference type="InterPro" id="IPR004046">
    <property type="entry name" value="GST_C"/>
</dbReference>
<feature type="domain" description="GST N-terminal" evidence="5">
    <location>
        <begin position="44"/>
        <end position="120"/>
    </location>
</feature>
<dbReference type="GO" id="GO:0005737">
    <property type="term" value="C:cytoplasm"/>
    <property type="evidence" value="ECO:0007669"/>
    <property type="project" value="InterPro"/>
</dbReference>
<keyword evidence="3" id="KW-0808">Transferase</keyword>
<dbReference type="SMR" id="A0A8I7BFF1"/>
<dbReference type="InterPro" id="IPR005955">
    <property type="entry name" value="GST_Zeta"/>
</dbReference>
<dbReference type="SFLD" id="SFLDS00019">
    <property type="entry name" value="Glutathione_Transferase_(cytos"/>
    <property type="match status" value="1"/>
</dbReference>
<dbReference type="KEGG" id="hvg:123410987"/>
<proteinExistence type="inferred from homology"/>
<dbReference type="InterPro" id="IPR010987">
    <property type="entry name" value="Glutathione-S-Trfase_C-like"/>
</dbReference>
<protein>
    <recommendedName>
        <fullName evidence="2">glutathione transferase</fullName>
        <ecNumber evidence="2">2.5.1.18</ecNumber>
    </recommendedName>
</protein>
<dbReference type="InterPro" id="IPR036282">
    <property type="entry name" value="Glutathione-S-Trfase_C_sf"/>
</dbReference>
<dbReference type="InterPro" id="IPR040079">
    <property type="entry name" value="Glutathione_S-Trfase"/>
</dbReference>
<reference evidence="8" key="1">
    <citation type="journal article" date="2012" name="Nature">
        <title>A physical, genetic and functional sequence assembly of the barley genome.</title>
        <authorList>
            <consortium name="The International Barley Genome Sequencing Consortium"/>
            <person name="Mayer K.F."/>
            <person name="Waugh R."/>
            <person name="Brown J.W."/>
            <person name="Schulman A."/>
            <person name="Langridge P."/>
            <person name="Platzer M."/>
            <person name="Fincher G.B."/>
            <person name="Muehlbauer G.J."/>
            <person name="Sato K."/>
            <person name="Close T.J."/>
            <person name="Wise R.P."/>
            <person name="Stein N."/>
        </authorList>
    </citation>
    <scope>NUCLEOTIDE SEQUENCE [LARGE SCALE GENOMIC DNA]</scope>
    <source>
        <strain evidence="8">cv. Morex</strain>
    </source>
</reference>
<dbReference type="Gene3D" id="1.20.1050.10">
    <property type="match status" value="1"/>
</dbReference>
<dbReference type="PROSITE" id="PS50404">
    <property type="entry name" value="GST_NTER"/>
    <property type="match status" value="1"/>
</dbReference>
<comment type="similarity">
    <text evidence="1">Belongs to the GST superfamily. Zeta family.</text>
</comment>
<keyword evidence="8" id="KW-1185">Reference proteome</keyword>
<organism evidence="7 8">
    <name type="scientific">Hordeum vulgare subsp. vulgare</name>
    <name type="common">Domesticated barley</name>
    <dbReference type="NCBI Taxonomy" id="112509"/>
    <lineage>
        <taxon>Eukaryota</taxon>
        <taxon>Viridiplantae</taxon>
        <taxon>Streptophyta</taxon>
        <taxon>Embryophyta</taxon>
        <taxon>Tracheophyta</taxon>
        <taxon>Spermatophyta</taxon>
        <taxon>Magnoliopsida</taxon>
        <taxon>Liliopsida</taxon>
        <taxon>Poales</taxon>
        <taxon>Poaceae</taxon>
        <taxon>BOP clade</taxon>
        <taxon>Pooideae</taxon>
        <taxon>Triticodae</taxon>
        <taxon>Triticeae</taxon>
        <taxon>Hordeinae</taxon>
        <taxon>Hordeum</taxon>
    </lineage>
</organism>
<dbReference type="Gramene" id="HORVU.MOREX.r3.7HG0736420.1">
    <property type="protein sequence ID" value="HORVU.MOREX.r3.7HG0736420.1"/>
    <property type="gene ID" value="HORVU.MOREX.r3.7HG0736420"/>
</dbReference>
<dbReference type="InterPro" id="IPR036249">
    <property type="entry name" value="Thioredoxin-like_sf"/>
</dbReference>
<dbReference type="Pfam" id="PF13417">
    <property type="entry name" value="GST_N_3"/>
    <property type="match status" value="1"/>
</dbReference>
<dbReference type="AlphaFoldDB" id="A0A8I7BFF1"/>
<dbReference type="PROSITE" id="PS50405">
    <property type="entry name" value="GST_CTER"/>
    <property type="match status" value="1"/>
</dbReference>
<sequence>MVSLSSLSISSPCRVRPRLSGLTAHRSPADQQSCRWCASGMAAMKPVLYSAAISSCSYRVRIALTLKGVEYEYRAVAWNDPDYEKINPIKYVPALQDGDILVSDSLAIILYLEDKYPLHPLLPQDLKRKALNLQIANIVCSSIQPLQCYAVVGLVNGKLGSDESLQIVHHYIDKGFRAIEKLLEGCNSKFATGDEVQLADVFLAPQIHAGVTRFNIDMSKYPHLERFYKAYMEIPAFQAARPENQPDAPSLLQ</sequence>
<evidence type="ECO:0000313" key="7">
    <source>
        <dbReference type="EnsemblPlants" id="HORVU.MOREX.r3.7HG0736420.1"/>
    </source>
</evidence>
<dbReference type="CDD" id="cd03191">
    <property type="entry name" value="GST_C_Zeta"/>
    <property type="match status" value="1"/>
</dbReference>
<evidence type="ECO:0000259" key="5">
    <source>
        <dbReference type="PROSITE" id="PS50404"/>
    </source>
</evidence>
<gene>
    <name evidence="7" type="primary">LOC123410987</name>
</gene>
<dbReference type="OrthoDB" id="4951845at2759"/>
<dbReference type="Proteomes" id="UP000011116">
    <property type="component" value="Chromosome 7H"/>
</dbReference>
<dbReference type="EC" id="2.5.1.18" evidence="2"/>
<dbReference type="SFLD" id="SFLDG00358">
    <property type="entry name" value="Main_(cytGST)"/>
    <property type="match status" value="1"/>
</dbReference>
<reference evidence="7" key="2">
    <citation type="submission" date="2020-10" db="EMBL/GenBank/DDBJ databases">
        <authorList>
            <person name="Scholz U."/>
            <person name="Mascher M."/>
            <person name="Fiebig A."/>
        </authorList>
    </citation>
    <scope>NUCLEOTIDE SEQUENCE [LARGE SCALE GENOMIC DNA]</scope>
    <source>
        <strain evidence="7">cv. Morex</strain>
    </source>
</reference>
<evidence type="ECO:0000256" key="1">
    <source>
        <dbReference type="ARBA" id="ARBA00010007"/>
    </source>
</evidence>
<evidence type="ECO:0000256" key="2">
    <source>
        <dbReference type="ARBA" id="ARBA00012452"/>
    </source>
</evidence>
<dbReference type="EnsemblPlants" id="HORVU.MOREX.r3.7HG0736420.1">
    <property type="protein sequence ID" value="HORVU.MOREX.r3.7HG0736420.1"/>
    <property type="gene ID" value="HORVU.MOREX.r3.7HG0736420"/>
</dbReference>
<dbReference type="FunFam" id="1.20.1050.10:FF:000017">
    <property type="entry name" value="Maleylacetoacetate isomerase"/>
    <property type="match status" value="1"/>
</dbReference>
<dbReference type="SUPFAM" id="SSF52833">
    <property type="entry name" value="Thioredoxin-like"/>
    <property type="match status" value="1"/>
</dbReference>
<dbReference type="GeneID" id="123410987"/>
<comment type="catalytic activity">
    <reaction evidence="4">
        <text>RX + glutathione = an S-substituted glutathione + a halide anion + H(+)</text>
        <dbReference type="Rhea" id="RHEA:16437"/>
        <dbReference type="ChEBI" id="CHEBI:15378"/>
        <dbReference type="ChEBI" id="CHEBI:16042"/>
        <dbReference type="ChEBI" id="CHEBI:17792"/>
        <dbReference type="ChEBI" id="CHEBI:57925"/>
        <dbReference type="ChEBI" id="CHEBI:90779"/>
        <dbReference type="EC" id="2.5.1.18"/>
    </reaction>
</comment>